<keyword evidence="3" id="KW-1185">Reference proteome</keyword>
<dbReference type="AlphaFoldDB" id="A0A4R6JCC0"/>
<accession>A0A4R6JCC0</accession>
<evidence type="ECO:0000313" key="2">
    <source>
        <dbReference type="EMBL" id="TDO32977.1"/>
    </source>
</evidence>
<gene>
    <name evidence="2" type="ORF">C8E87_8457</name>
</gene>
<comment type="caution">
    <text evidence="2">The sequence shown here is derived from an EMBL/GenBank/DDBJ whole genome shotgun (WGS) entry which is preliminary data.</text>
</comment>
<evidence type="ECO:0000256" key="1">
    <source>
        <dbReference type="SAM" id="MobiDB-lite"/>
    </source>
</evidence>
<sequence>MADAPMTACRPHHDHRFGPCTLPDEINRDTAGLGDARGGCHWAGTASYWYRRCESKGHREWAQMRRTENRRDRHQARRRLRSRYRQQPPGMIGSGV</sequence>
<proteinExistence type="predicted"/>
<reference evidence="2 3" key="1">
    <citation type="submission" date="2019-03" db="EMBL/GenBank/DDBJ databases">
        <title>Sequencing the genomes of 1000 actinobacteria strains.</title>
        <authorList>
            <person name="Klenk H.-P."/>
        </authorList>
    </citation>
    <scope>NUCLEOTIDE SEQUENCE [LARGE SCALE GENOMIC DNA]</scope>
    <source>
        <strain evidence="2 3">DSM 43805</strain>
    </source>
</reference>
<dbReference type="Proteomes" id="UP000294901">
    <property type="component" value="Unassembled WGS sequence"/>
</dbReference>
<name>A0A4R6JCC0_9ACTN</name>
<feature type="region of interest" description="Disordered" evidence="1">
    <location>
        <begin position="60"/>
        <end position="96"/>
    </location>
</feature>
<evidence type="ECO:0000313" key="3">
    <source>
        <dbReference type="Proteomes" id="UP000294901"/>
    </source>
</evidence>
<organism evidence="2 3">
    <name type="scientific">Paractinoplanes brasiliensis</name>
    <dbReference type="NCBI Taxonomy" id="52695"/>
    <lineage>
        <taxon>Bacteria</taxon>
        <taxon>Bacillati</taxon>
        <taxon>Actinomycetota</taxon>
        <taxon>Actinomycetes</taxon>
        <taxon>Micromonosporales</taxon>
        <taxon>Micromonosporaceae</taxon>
        <taxon>Paractinoplanes</taxon>
    </lineage>
</organism>
<feature type="compositionally biased region" description="Basic and acidic residues" evidence="1">
    <location>
        <begin position="60"/>
        <end position="71"/>
    </location>
</feature>
<dbReference type="EMBL" id="SNWR01000002">
    <property type="protein sequence ID" value="TDO32977.1"/>
    <property type="molecule type" value="Genomic_DNA"/>
</dbReference>
<protein>
    <submittedName>
        <fullName evidence="2">Uncharacterized protein</fullName>
    </submittedName>
</protein>
<feature type="compositionally biased region" description="Basic residues" evidence="1">
    <location>
        <begin position="72"/>
        <end position="84"/>
    </location>
</feature>